<gene>
    <name evidence="1" type="ORF">BDV24DRAFT_11479</name>
</gene>
<dbReference type="AlphaFoldDB" id="A0A5N6XUF4"/>
<dbReference type="EMBL" id="ML737226">
    <property type="protein sequence ID" value="KAE8335200.1"/>
    <property type="molecule type" value="Genomic_DNA"/>
</dbReference>
<dbReference type="Proteomes" id="UP000325558">
    <property type="component" value="Unassembled WGS sequence"/>
</dbReference>
<accession>A0A5N6XUF4</accession>
<name>A0A5N6XUF4_9EURO</name>
<reference evidence="1" key="1">
    <citation type="submission" date="2019-04" db="EMBL/GenBank/DDBJ databases">
        <title>Friends and foes A comparative genomics study of 23 Aspergillus species from section Flavi.</title>
        <authorList>
            <consortium name="DOE Joint Genome Institute"/>
            <person name="Kjaerbolling I."/>
            <person name="Vesth T."/>
            <person name="Frisvad J.C."/>
            <person name="Nybo J.L."/>
            <person name="Theobald S."/>
            <person name="Kildgaard S."/>
            <person name="Isbrandt T."/>
            <person name="Kuo A."/>
            <person name="Sato A."/>
            <person name="Lyhne E.K."/>
            <person name="Kogle M.E."/>
            <person name="Wiebenga A."/>
            <person name="Kun R.S."/>
            <person name="Lubbers R.J."/>
            <person name="Makela M.R."/>
            <person name="Barry K."/>
            <person name="Chovatia M."/>
            <person name="Clum A."/>
            <person name="Daum C."/>
            <person name="Haridas S."/>
            <person name="He G."/>
            <person name="LaButti K."/>
            <person name="Lipzen A."/>
            <person name="Mondo S."/>
            <person name="Riley R."/>
            <person name="Salamov A."/>
            <person name="Simmons B.A."/>
            <person name="Magnuson J.K."/>
            <person name="Henrissat B."/>
            <person name="Mortensen U.H."/>
            <person name="Larsen T.O."/>
            <person name="Devries R.P."/>
            <person name="Grigoriev I.V."/>
            <person name="Machida M."/>
            <person name="Baker S.E."/>
            <person name="Andersen M.R."/>
        </authorList>
    </citation>
    <scope>NUCLEOTIDE SEQUENCE</scope>
    <source>
        <strain evidence="1">CBS 117612</strain>
    </source>
</reference>
<proteinExistence type="predicted"/>
<protein>
    <submittedName>
        <fullName evidence="1">Uncharacterized protein</fullName>
    </submittedName>
</protein>
<organism evidence="1">
    <name type="scientific">Aspergillus arachidicola</name>
    <dbReference type="NCBI Taxonomy" id="656916"/>
    <lineage>
        <taxon>Eukaryota</taxon>
        <taxon>Fungi</taxon>
        <taxon>Dikarya</taxon>
        <taxon>Ascomycota</taxon>
        <taxon>Pezizomycotina</taxon>
        <taxon>Eurotiomycetes</taxon>
        <taxon>Eurotiomycetidae</taxon>
        <taxon>Eurotiales</taxon>
        <taxon>Aspergillaceae</taxon>
        <taxon>Aspergillus</taxon>
        <taxon>Aspergillus subgen. Circumdati</taxon>
    </lineage>
</organism>
<evidence type="ECO:0000313" key="1">
    <source>
        <dbReference type="EMBL" id="KAE8335200.1"/>
    </source>
</evidence>
<sequence length="82" mass="9336">MVNGNHIWPSQPLSIRATWWTVERYGAETGGAKSATISTSNGEARPQFSRRWLLRQNIVDIKKFFGPECLGFILRQLEARST</sequence>